<evidence type="ECO:0000256" key="1">
    <source>
        <dbReference type="SAM" id="Phobius"/>
    </source>
</evidence>
<protein>
    <submittedName>
        <fullName evidence="2">Uncharacterized protein</fullName>
    </submittedName>
</protein>
<evidence type="ECO:0000313" key="3">
    <source>
        <dbReference type="Proteomes" id="UP000304148"/>
    </source>
</evidence>
<reference evidence="3" key="1">
    <citation type="submission" date="2018-08" db="EMBL/GenBank/DDBJ databases">
        <authorList>
            <person name="Chevrot R."/>
        </authorList>
    </citation>
    <scope>NUCLEOTIDE SEQUENCE [LARGE SCALE GENOMIC DNA]</scope>
</reference>
<keyword evidence="1" id="KW-0472">Membrane</keyword>
<dbReference type="EMBL" id="LS992241">
    <property type="protein sequence ID" value="SYX83111.1"/>
    <property type="molecule type" value="Genomic_DNA"/>
</dbReference>
<sequence length="83" mass="9801">MIELFYSFYYIDYLVIIVGGIKLRLNKIKKPDIRLVIDNTAIKLLAQLRALQTLIYVYIIIKFHKKNVSTNVLDLMNNNKEQI</sequence>
<proteinExistence type="predicted"/>
<name>A0A383R8Z2_PAEAL</name>
<evidence type="ECO:0000313" key="2">
    <source>
        <dbReference type="EMBL" id="SYX83111.1"/>
    </source>
</evidence>
<organism evidence="2 3">
    <name type="scientific">Paenibacillus alvei</name>
    <name type="common">Bacillus alvei</name>
    <dbReference type="NCBI Taxonomy" id="44250"/>
    <lineage>
        <taxon>Bacteria</taxon>
        <taxon>Bacillati</taxon>
        <taxon>Bacillota</taxon>
        <taxon>Bacilli</taxon>
        <taxon>Bacillales</taxon>
        <taxon>Paenibacillaceae</taxon>
        <taxon>Paenibacillus</taxon>
    </lineage>
</organism>
<gene>
    <name evidence="2" type="ORF">PBLR_11533</name>
</gene>
<dbReference type="AlphaFoldDB" id="A0A383R8Z2"/>
<keyword evidence="1" id="KW-0812">Transmembrane</keyword>
<accession>A0A383R8Z2</accession>
<feature type="transmembrane region" description="Helical" evidence="1">
    <location>
        <begin position="6"/>
        <end position="25"/>
    </location>
</feature>
<keyword evidence="1" id="KW-1133">Transmembrane helix</keyword>
<dbReference type="Proteomes" id="UP000304148">
    <property type="component" value="Chromosome"/>
</dbReference>